<evidence type="ECO:0000313" key="2">
    <source>
        <dbReference type="EMBL" id="ERN01191.1"/>
    </source>
</evidence>
<sequence>MGQTRGFRIGRKLVQLWNSACESKNQTPRYTRLNPSNHSSCCYNNHNRRHTWVTTLKRKLKKNPLKMDSSKMGKTLLSGFVKREIREEGSVCKGKTIPKGYLVVYAGQRDDDHRFLVPVVYCNHPLFGKLLEEAEEEYGYNSSGGLIIPCGVPEFECVKTKIASESCRGLKKR</sequence>
<accession>W1P0Y9</accession>
<organism evidence="2 3">
    <name type="scientific">Amborella trichopoda</name>
    <dbReference type="NCBI Taxonomy" id="13333"/>
    <lineage>
        <taxon>Eukaryota</taxon>
        <taxon>Viridiplantae</taxon>
        <taxon>Streptophyta</taxon>
        <taxon>Embryophyta</taxon>
        <taxon>Tracheophyta</taxon>
        <taxon>Spermatophyta</taxon>
        <taxon>Magnoliopsida</taxon>
        <taxon>Amborellales</taxon>
        <taxon>Amborellaceae</taxon>
        <taxon>Amborella</taxon>
    </lineage>
</organism>
<dbReference type="KEGG" id="atr:18429273"/>
<dbReference type="Proteomes" id="UP000017836">
    <property type="component" value="Unassembled WGS sequence"/>
</dbReference>
<gene>
    <name evidence="2" type="ORF">AMTR_s00002p00232820</name>
</gene>
<name>W1P0Y9_AMBTC</name>
<dbReference type="InterPro" id="IPR003676">
    <property type="entry name" value="SAUR_fam"/>
</dbReference>
<dbReference type="OrthoDB" id="1026046at2759"/>
<comment type="similarity">
    <text evidence="1">Belongs to the ARG7 family.</text>
</comment>
<evidence type="ECO:0000256" key="1">
    <source>
        <dbReference type="ARBA" id="ARBA00006974"/>
    </source>
</evidence>
<dbReference type="Gramene" id="ERN01191">
    <property type="protein sequence ID" value="ERN01191"/>
    <property type="gene ID" value="AMTR_s00002p00232820"/>
</dbReference>
<dbReference type="PANTHER" id="PTHR31374">
    <property type="entry name" value="AUXIN-INDUCED PROTEIN-LIKE-RELATED"/>
    <property type="match status" value="1"/>
</dbReference>
<dbReference type="PANTHER" id="PTHR31374:SF304">
    <property type="entry name" value="OS04G0537100 PROTEIN"/>
    <property type="match status" value="1"/>
</dbReference>
<dbReference type="GO" id="GO:0009733">
    <property type="term" value="P:response to auxin"/>
    <property type="evidence" value="ECO:0007669"/>
    <property type="project" value="InterPro"/>
</dbReference>
<dbReference type="OMA" id="LWNSACE"/>
<dbReference type="AlphaFoldDB" id="W1P0Y9"/>
<evidence type="ECO:0000313" key="3">
    <source>
        <dbReference type="Proteomes" id="UP000017836"/>
    </source>
</evidence>
<proteinExistence type="inferred from homology"/>
<keyword evidence="3" id="KW-1185">Reference proteome</keyword>
<reference evidence="3" key="1">
    <citation type="journal article" date="2013" name="Science">
        <title>The Amborella genome and the evolution of flowering plants.</title>
        <authorList>
            <consortium name="Amborella Genome Project"/>
        </authorList>
    </citation>
    <scope>NUCLEOTIDE SEQUENCE [LARGE SCALE GENOMIC DNA]</scope>
</reference>
<dbReference type="Pfam" id="PF02519">
    <property type="entry name" value="Auxin_inducible"/>
    <property type="match status" value="1"/>
</dbReference>
<dbReference type="HOGENOM" id="CLU_115169_0_0_1"/>
<dbReference type="eggNOG" id="ENOG502S3J8">
    <property type="taxonomic scope" value="Eukaryota"/>
</dbReference>
<protein>
    <submittedName>
        <fullName evidence="2">Uncharacterized protein</fullName>
    </submittedName>
</protein>
<dbReference type="EMBL" id="KI394767">
    <property type="protein sequence ID" value="ERN01191.1"/>
    <property type="molecule type" value="Genomic_DNA"/>
</dbReference>